<reference evidence="1 2" key="1">
    <citation type="submission" date="2020-09" db="EMBL/GenBank/DDBJ databases">
        <title>Genome sequences of type strains of Chitinophaga qingshengii and Chitinophaga varians.</title>
        <authorList>
            <person name="Kittiwongwattana C."/>
        </authorList>
    </citation>
    <scope>NUCLEOTIDE SEQUENCE [LARGE SCALE GENOMIC DNA]</scope>
    <source>
        <strain evidence="1 2">JCM 30026</strain>
    </source>
</reference>
<gene>
    <name evidence="1" type="ORF">ICL07_01305</name>
</gene>
<dbReference type="Proteomes" id="UP000659124">
    <property type="component" value="Unassembled WGS sequence"/>
</dbReference>
<dbReference type="EMBL" id="JACVFC010000001">
    <property type="protein sequence ID" value="MBC9928990.1"/>
    <property type="molecule type" value="Genomic_DNA"/>
</dbReference>
<dbReference type="SUPFAM" id="SSF52402">
    <property type="entry name" value="Adenine nucleotide alpha hydrolases-like"/>
    <property type="match status" value="2"/>
</dbReference>
<dbReference type="Gene3D" id="3.40.50.12370">
    <property type="match status" value="1"/>
</dbReference>
<organism evidence="1 2">
    <name type="scientific">Chitinophaga qingshengii</name>
    <dbReference type="NCBI Taxonomy" id="1569794"/>
    <lineage>
        <taxon>Bacteria</taxon>
        <taxon>Pseudomonadati</taxon>
        <taxon>Bacteroidota</taxon>
        <taxon>Chitinophagia</taxon>
        <taxon>Chitinophagales</taxon>
        <taxon>Chitinophagaceae</taxon>
        <taxon>Chitinophaga</taxon>
    </lineage>
</organism>
<dbReference type="RefSeq" id="WP_188086144.1">
    <property type="nucleotide sequence ID" value="NZ_JACVFC010000001.1"/>
</dbReference>
<protein>
    <recommendedName>
        <fullName evidence="3">Universal stress protein</fullName>
    </recommendedName>
</protein>
<comment type="caution">
    <text evidence="1">The sequence shown here is derived from an EMBL/GenBank/DDBJ whole genome shotgun (WGS) entry which is preliminary data.</text>
</comment>
<evidence type="ECO:0000313" key="2">
    <source>
        <dbReference type="Proteomes" id="UP000659124"/>
    </source>
</evidence>
<evidence type="ECO:0008006" key="3">
    <source>
        <dbReference type="Google" id="ProtNLM"/>
    </source>
</evidence>
<accession>A0ABR7TH88</accession>
<evidence type="ECO:0000313" key="1">
    <source>
        <dbReference type="EMBL" id="MBC9928990.1"/>
    </source>
</evidence>
<name>A0ABR7TH88_9BACT</name>
<sequence length="267" mass="30520">MKKILLAVDDGNFPEGAFEFARQMNEQEPIVLCGVFLPELNFTADISYTSIFVPLVENYAAASIQRSIDTFKEHCTRYNINYLIHRNVEEFALTTLHRESRFADLLLLSSEKFYADMLTGPDSYLNSALHQAECPLIISPEKPDFPESIILTYDGSASSVFAIKSFATLFPWLCRRKTLLLYATNKDTDVPYSSDIMELIQHHFANPDVQAVNTVPEKYFDTWLSEIGKPMVVTGAYGRSQLSRFFRHSFITDLLKTHRIPVFVAHR</sequence>
<keyword evidence="2" id="KW-1185">Reference proteome</keyword>
<proteinExistence type="predicted"/>